<feature type="transmembrane region" description="Helical" evidence="6">
    <location>
        <begin position="188"/>
        <end position="204"/>
    </location>
</feature>
<dbReference type="PANTHER" id="PTHR30086:SF20">
    <property type="entry name" value="ARGININE EXPORTER PROTEIN ARGO-RELATED"/>
    <property type="match status" value="1"/>
</dbReference>
<evidence type="ECO:0000256" key="3">
    <source>
        <dbReference type="ARBA" id="ARBA00022692"/>
    </source>
</evidence>
<dbReference type="GO" id="GO:0005886">
    <property type="term" value="C:plasma membrane"/>
    <property type="evidence" value="ECO:0007669"/>
    <property type="project" value="UniProtKB-SubCell"/>
</dbReference>
<dbReference type="GO" id="GO:0015171">
    <property type="term" value="F:amino acid transmembrane transporter activity"/>
    <property type="evidence" value="ECO:0007669"/>
    <property type="project" value="TreeGrafter"/>
</dbReference>
<reference evidence="7 8" key="1">
    <citation type="submission" date="2016-10" db="EMBL/GenBank/DDBJ databases">
        <authorList>
            <person name="de Groot N.N."/>
        </authorList>
    </citation>
    <scope>NUCLEOTIDE SEQUENCE [LARGE SCALE GENOMIC DNA]</scope>
    <source>
        <strain evidence="8">L7-484,KACC 16230,DSM 25025</strain>
    </source>
</reference>
<keyword evidence="4 6" id="KW-1133">Transmembrane helix</keyword>
<dbReference type="PANTHER" id="PTHR30086">
    <property type="entry name" value="ARGININE EXPORTER PROTEIN ARGO"/>
    <property type="match status" value="1"/>
</dbReference>
<feature type="transmembrane region" description="Helical" evidence="6">
    <location>
        <begin position="126"/>
        <end position="143"/>
    </location>
</feature>
<dbReference type="AlphaFoldDB" id="A0A1H0IIL9"/>
<dbReference type="OrthoDB" id="9804822at2"/>
<dbReference type="Pfam" id="PF01810">
    <property type="entry name" value="LysE"/>
    <property type="match status" value="1"/>
</dbReference>
<sequence>MSGTALFAYALALGLAAATPGPGVVALVARAIGSGFAPAMGFVAGLIVGDVFYLLMAVFGLSFLADLLGSLFTVVRWAGAAYLAYLAWRLWRAAGDPARIGQEAGRGVVESAVSGLAVTLGNPKTIVFYLALLPAIVDLASIGAADVPLLVLVTAVVLGVVMTPYAALASRARFWLARPGTQRRLHRGAALVMAGAAIWTVGRAA</sequence>
<feature type="transmembrane region" description="Helical" evidence="6">
    <location>
        <begin position="41"/>
        <end position="65"/>
    </location>
</feature>
<evidence type="ECO:0000256" key="1">
    <source>
        <dbReference type="ARBA" id="ARBA00004651"/>
    </source>
</evidence>
<evidence type="ECO:0000256" key="5">
    <source>
        <dbReference type="ARBA" id="ARBA00023136"/>
    </source>
</evidence>
<evidence type="ECO:0000256" key="2">
    <source>
        <dbReference type="ARBA" id="ARBA00022475"/>
    </source>
</evidence>
<evidence type="ECO:0000256" key="6">
    <source>
        <dbReference type="SAM" id="Phobius"/>
    </source>
</evidence>
<name>A0A1H0IIL9_9HYPH</name>
<feature type="transmembrane region" description="Helical" evidence="6">
    <location>
        <begin position="149"/>
        <end position="168"/>
    </location>
</feature>
<keyword evidence="5 6" id="KW-0472">Membrane</keyword>
<organism evidence="7 8">
    <name type="scientific">Aureimonas jatrophae</name>
    <dbReference type="NCBI Taxonomy" id="1166073"/>
    <lineage>
        <taxon>Bacteria</taxon>
        <taxon>Pseudomonadati</taxon>
        <taxon>Pseudomonadota</taxon>
        <taxon>Alphaproteobacteria</taxon>
        <taxon>Hyphomicrobiales</taxon>
        <taxon>Aurantimonadaceae</taxon>
        <taxon>Aureimonas</taxon>
    </lineage>
</organism>
<keyword evidence="8" id="KW-1185">Reference proteome</keyword>
<accession>A0A1H0IIL9</accession>
<evidence type="ECO:0000313" key="8">
    <source>
        <dbReference type="Proteomes" id="UP000198793"/>
    </source>
</evidence>
<dbReference type="EMBL" id="FNIT01000005">
    <property type="protein sequence ID" value="SDO31252.1"/>
    <property type="molecule type" value="Genomic_DNA"/>
</dbReference>
<dbReference type="Proteomes" id="UP000198793">
    <property type="component" value="Unassembled WGS sequence"/>
</dbReference>
<comment type="subcellular location">
    <subcellularLocation>
        <location evidence="1">Cell membrane</location>
        <topology evidence="1">Multi-pass membrane protein</topology>
    </subcellularLocation>
</comment>
<keyword evidence="3 6" id="KW-0812">Transmembrane</keyword>
<dbReference type="STRING" id="1166073.SAMN05192530_105169"/>
<gene>
    <name evidence="7" type="ORF">SAMN05192530_105169</name>
</gene>
<protein>
    <submittedName>
        <fullName evidence="7">Threonine/homoserine/homoserine lactone efflux protein</fullName>
    </submittedName>
</protein>
<feature type="transmembrane region" description="Helical" evidence="6">
    <location>
        <begin position="71"/>
        <end position="91"/>
    </location>
</feature>
<keyword evidence="2" id="KW-1003">Cell membrane</keyword>
<evidence type="ECO:0000256" key="4">
    <source>
        <dbReference type="ARBA" id="ARBA00022989"/>
    </source>
</evidence>
<proteinExistence type="predicted"/>
<evidence type="ECO:0000313" key="7">
    <source>
        <dbReference type="EMBL" id="SDO31252.1"/>
    </source>
</evidence>
<dbReference type="RefSeq" id="WP_090673719.1">
    <property type="nucleotide sequence ID" value="NZ_FNIT01000005.1"/>
</dbReference>
<dbReference type="InterPro" id="IPR001123">
    <property type="entry name" value="LeuE-type"/>
</dbReference>
<feature type="transmembrane region" description="Helical" evidence="6">
    <location>
        <begin position="6"/>
        <end position="29"/>
    </location>
</feature>